<keyword evidence="2" id="KW-1185">Reference proteome</keyword>
<organism evidence="1 2">
    <name type="scientific">Natrarchaeobius chitinivorans</name>
    <dbReference type="NCBI Taxonomy" id="1679083"/>
    <lineage>
        <taxon>Archaea</taxon>
        <taxon>Methanobacteriati</taxon>
        <taxon>Methanobacteriota</taxon>
        <taxon>Stenosarchaea group</taxon>
        <taxon>Halobacteria</taxon>
        <taxon>Halobacteriales</taxon>
        <taxon>Natrialbaceae</taxon>
        <taxon>Natrarchaeobius</taxon>
    </lineage>
</organism>
<protein>
    <submittedName>
        <fullName evidence="1">Uncharacterized protein</fullName>
    </submittedName>
</protein>
<reference evidence="1 2" key="1">
    <citation type="submission" date="2018-10" db="EMBL/GenBank/DDBJ databases">
        <title>Natrarchaeobius chitinivorans gen. nov., sp. nov., and Natrarchaeobius haloalkaliphilus sp. nov., alkaliphilic, chitin-utilizing haloarchaea from hypersaline alkaline lakes.</title>
        <authorList>
            <person name="Sorokin D.Y."/>
            <person name="Elcheninov A.G."/>
            <person name="Kostrikina N.A."/>
            <person name="Bale N.J."/>
            <person name="Sinninghe Damste J.S."/>
            <person name="Khijniak T.V."/>
            <person name="Kublanov I.V."/>
            <person name="Toshchakov S.V."/>
        </authorList>
    </citation>
    <scope>NUCLEOTIDE SEQUENCE [LARGE SCALE GENOMIC DNA]</scope>
    <source>
        <strain evidence="1 2">AArcht7</strain>
    </source>
</reference>
<evidence type="ECO:0000313" key="1">
    <source>
        <dbReference type="EMBL" id="RQG98582.1"/>
    </source>
</evidence>
<proteinExistence type="predicted"/>
<accession>A0A3N6NHK2</accession>
<name>A0A3N6NHK2_NATCH</name>
<dbReference type="Proteomes" id="UP000281431">
    <property type="component" value="Unassembled WGS sequence"/>
</dbReference>
<sequence>MPFVGDEPMEFEADPASIPQSALDETGYDEHAIEDVWIERTFEAGGQTQDVVVTNWQAEYDKTIDLGKLGVPIDERLRAAVCTALTTPKVSVLDRTFNPVGEMTSEELAEMVQDRYEGMENLERVDEDVVSITGESTTVGEFEAEADLVGEGVSIDLTLHIAEAVESGDDLVVGVGGYPTELRSGERPNIVSLFEAIEHNG</sequence>
<dbReference type="AlphaFoldDB" id="A0A3N6NHK2"/>
<dbReference type="InterPro" id="IPR045396">
    <property type="entry name" value="DUF6517"/>
</dbReference>
<dbReference type="Pfam" id="PF20127">
    <property type="entry name" value="DUF6517"/>
    <property type="match status" value="1"/>
</dbReference>
<gene>
    <name evidence="1" type="ORF">EA472_17425</name>
</gene>
<comment type="caution">
    <text evidence="1">The sequence shown here is derived from an EMBL/GenBank/DDBJ whole genome shotgun (WGS) entry which is preliminary data.</text>
</comment>
<evidence type="ECO:0000313" key="2">
    <source>
        <dbReference type="Proteomes" id="UP000281431"/>
    </source>
</evidence>
<dbReference type="EMBL" id="REFZ01000014">
    <property type="protein sequence ID" value="RQG98582.1"/>
    <property type="molecule type" value="Genomic_DNA"/>
</dbReference>